<dbReference type="GO" id="GO:0051087">
    <property type="term" value="F:protein-folding chaperone binding"/>
    <property type="evidence" value="ECO:0007669"/>
    <property type="project" value="TreeGrafter"/>
</dbReference>
<proteinExistence type="predicted"/>
<organism evidence="5 6">
    <name type="scientific">Bos indicus x Bos taurus</name>
    <name type="common">Hybrid cattle</name>
    <dbReference type="NCBI Taxonomy" id="30522"/>
    <lineage>
        <taxon>Eukaryota</taxon>
        <taxon>Metazoa</taxon>
        <taxon>Chordata</taxon>
        <taxon>Craniata</taxon>
        <taxon>Vertebrata</taxon>
        <taxon>Euteleostomi</taxon>
        <taxon>Mammalia</taxon>
        <taxon>Eutheria</taxon>
        <taxon>Laurasiatheria</taxon>
        <taxon>Artiodactyla</taxon>
        <taxon>Ruminantia</taxon>
        <taxon>Pecora</taxon>
        <taxon>Bovidae</taxon>
        <taxon>Bovinae</taxon>
        <taxon>Bos</taxon>
    </lineage>
</organism>
<keyword evidence="2" id="KW-0863">Zinc-finger</keyword>
<dbReference type="PANTHER" id="PTHR20922">
    <property type="entry name" value="DNL-TYPE ZINC FINGER PROTEIN"/>
    <property type="match status" value="1"/>
</dbReference>
<evidence type="ECO:0000313" key="6">
    <source>
        <dbReference type="Proteomes" id="UP000429181"/>
    </source>
</evidence>
<evidence type="ECO:0000313" key="5">
    <source>
        <dbReference type="Ensembl" id="ENSBIXP00005019311.1"/>
    </source>
</evidence>
<name>A0A4W2GMD2_BOBOX</name>
<reference evidence="5 6" key="1">
    <citation type="submission" date="2018-11" db="EMBL/GenBank/DDBJ databases">
        <title>Haplotype-resolved cattle genomes.</title>
        <authorList>
            <person name="Low W.Y."/>
            <person name="Tearle R."/>
            <person name="Bickhart D.M."/>
            <person name="Rosen B.D."/>
            <person name="Koren S."/>
            <person name="Rhie A."/>
            <person name="Hiendleder S."/>
            <person name="Phillippy A.M."/>
            <person name="Smith T.P.L."/>
            <person name="Williams J.L."/>
        </authorList>
    </citation>
    <scope>NUCLEOTIDE SEQUENCE [LARGE SCALE GENOMIC DNA]</scope>
</reference>
<reference evidence="5" key="2">
    <citation type="submission" date="2025-08" db="UniProtKB">
        <authorList>
            <consortium name="Ensembl"/>
        </authorList>
    </citation>
    <scope>IDENTIFICATION</scope>
</reference>
<dbReference type="AlphaFoldDB" id="A0A4W2GMD2"/>
<sequence>MLRAALSHVPILMSRARPRGPSPRWLWGRRARLQAAGTRRAWGWGWRRLSSEPGPGPAHYQLVYTCKVCGTRSSKRISKLAYHQGVMFILLHCPACIANRHQVLQASSAVQLVANHAWSTIAWPLSDLAFSTGEAKSKLALPPPLKSQLASLCTGRHLYLISAHPACLGSGNLGGNRREHFSLIAFKDNSPH</sequence>
<keyword evidence="1" id="KW-0479">Metal-binding</keyword>
<dbReference type="InterPro" id="IPR007853">
    <property type="entry name" value="Znf_DNL-typ"/>
</dbReference>
<dbReference type="GO" id="GO:0030150">
    <property type="term" value="P:protein import into mitochondrial matrix"/>
    <property type="evidence" value="ECO:0007669"/>
    <property type="project" value="TreeGrafter"/>
</dbReference>
<evidence type="ECO:0000259" key="4">
    <source>
        <dbReference type="Pfam" id="PF05180"/>
    </source>
</evidence>
<accession>A0A4W2GMD2</accession>
<dbReference type="GO" id="GO:0006457">
    <property type="term" value="P:protein folding"/>
    <property type="evidence" value="ECO:0007669"/>
    <property type="project" value="TreeGrafter"/>
</dbReference>
<feature type="domain" description="DNL-type" evidence="4">
    <location>
        <begin position="61"/>
        <end position="103"/>
    </location>
</feature>
<protein>
    <recommendedName>
        <fullName evidence="4">DNL-type domain-containing protein</fullName>
    </recommendedName>
</protein>
<evidence type="ECO:0000256" key="2">
    <source>
        <dbReference type="ARBA" id="ARBA00022771"/>
    </source>
</evidence>
<dbReference type="PANTHER" id="PTHR20922:SF13">
    <property type="entry name" value="DNL-TYPE ZINC FINGER PROTEIN"/>
    <property type="match status" value="1"/>
</dbReference>
<evidence type="ECO:0000256" key="1">
    <source>
        <dbReference type="ARBA" id="ARBA00022723"/>
    </source>
</evidence>
<dbReference type="InterPro" id="IPR024158">
    <property type="entry name" value="Mt_import_TIM15"/>
</dbReference>
<evidence type="ECO:0000256" key="3">
    <source>
        <dbReference type="ARBA" id="ARBA00022833"/>
    </source>
</evidence>
<dbReference type="GO" id="GO:0005739">
    <property type="term" value="C:mitochondrion"/>
    <property type="evidence" value="ECO:0007669"/>
    <property type="project" value="TreeGrafter"/>
</dbReference>
<dbReference type="GO" id="GO:0008270">
    <property type="term" value="F:zinc ion binding"/>
    <property type="evidence" value="ECO:0007669"/>
    <property type="project" value="UniProtKB-KW"/>
</dbReference>
<keyword evidence="3" id="KW-0862">Zinc</keyword>
<dbReference type="Pfam" id="PF05180">
    <property type="entry name" value="zf-DNL"/>
    <property type="match status" value="1"/>
</dbReference>
<dbReference type="Proteomes" id="UP000429181">
    <property type="component" value="Chromosome 10"/>
</dbReference>
<dbReference type="GeneTree" id="ENSGT00940000172315"/>
<dbReference type="Ensembl" id="ENSBIXT00005032093.1">
    <property type="protein sequence ID" value="ENSBIXP00005019311.1"/>
    <property type="gene ID" value="ENSBIXG00005022547.1"/>
</dbReference>
<dbReference type="GO" id="GO:0050821">
    <property type="term" value="P:protein stabilization"/>
    <property type="evidence" value="ECO:0007669"/>
    <property type="project" value="TreeGrafter"/>
</dbReference>